<dbReference type="AlphaFoldDB" id="A0AAW1NRJ7"/>
<gene>
    <name evidence="2" type="ORF">WJX73_010015</name>
</gene>
<accession>A0AAW1NRJ7</accession>
<comment type="caution">
    <text evidence="2">The sequence shown here is derived from an EMBL/GenBank/DDBJ whole genome shotgun (WGS) entry which is preliminary data.</text>
</comment>
<protein>
    <submittedName>
        <fullName evidence="2">Uncharacterized protein</fullName>
    </submittedName>
</protein>
<organism evidence="2 3">
    <name type="scientific">Symbiochloris irregularis</name>
    <dbReference type="NCBI Taxonomy" id="706552"/>
    <lineage>
        <taxon>Eukaryota</taxon>
        <taxon>Viridiplantae</taxon>
        <taxon>Chlorophyta</taxon>
        <taxon>core chlorophytes</taxon>
        <taxon>Trebouxiophyceae</taxon>
        <taxon>Trebouxiales</taxon>
        <taxon>Trebouxiaceae</taxon>
        <taxon>Symbiochloris</taxon>
    </lineage>
</organism>
<dbReference type="EMBL" id="JALJOQ010000216">
    <property type="protein sequence ID" value="KAK9789031.1"/>
    <property type="molecule type" value="Genomic_DNA"/>
</dbReference>
<evidence type="ECO:0000256" key="1">
    <source>
        <dbReference type="SAM" id="MobiDB-lite"/>
    </source>
</evidence>
<feature type="region of interest" description="Disordered" evidence="1">
    <location>
        <begin position="1"/>
        <end position="72"/>
    </location>
</feature>
<name>A0AAW1NRJ7_9CHLO</name>
<feature type="compositionally biased region" description="Basic and acidic residues" evidence="1">
    <location>
        <begin position="22"/>
        <end position="45"/>
    </location>
</feature>
<dbReference type="Proteomes" id="UP001465755">
    <property type="component" value="Unassembled WGS sequence"/>
</dbReference>
<proteinExistence type="predicted"/>
<reference evidence="2 3" key="1">
    <citation type="journal article" date="2024" name="Nat. Commun.">
        <title>Phylogenomics reveals the evolutionary origins of lichenization in chlorophyte algae.</title>
        <authorList>
            <person name="Puginier C."/>
            <person name="Libourel C."/>
            <person name="Otte J."/>
            <person name="Skaloud P."/>
            <person name="Haon M."/>
            <person name="Grisel S."/>
            <person name="Petersen M."/>
            <person name="Berrin J.G."/>
            <person name="Delaux P.M."/>
            <person name="Dal Grande F."/>
            <person name="Keller J."/>
        </authorList>
    </citation>
    <scope>NUCLEOTIDE SEQUENCE [LARGE SCALE GENOMIC DNA]</scope>
    <source>
        <strain evidence="2 3">SAG 2036</strain>
    </source>
</reference>
<sequence length="116" mass="12901">MRVGDRGRKQRRVIAAQTSELPKARASFDTKARPSGHDTQSRLRDQAPGAIPRNWTLSQRKKPGNRPAGAPAEVRLLYRAPTGEVFKSYKKKHSSNHSKAGQAYTVFQAPTGEKFT</sequence>
<evidence type="ECO:0000313" key="3">
    <source>
        <dbReference type="Proteomes" id="UP001465755"/>
    </source>
</evidence>
<keyword evidence="3" id="KW-1185">Reference proteome</keyword>
<evidence type="ECO:0000313" key="2">
    <source>
        <dbReference type="EMBL" id="KAK9789031.1"/>
    </source>
</evidence>